<evidence type="ECO:0000256" key="2">
    <source>
        <dbReference type="ARBA" id="ARBA00023122"/>
    </source>
</evidence>
<evidence type="ECO:0000259" key="4">
    <source>
        <dbReference type="PROSITE" id="PS51371"/>
    </source>
</evidence>
<evidence type="ECO:0000313" key="6">
    <source>
        <dbReference type="Proteomes" id="UP001497444"/>
    </source>
</evidence>
<dbReference type="SMART" id="SM00116">
    <property type="entry name" value="CBS"/>
    <property type="match status" value="4"/>
</dbReference>
<keyword evidence="2 3" id="KW-0129">CBS domain</keyword>
<organism evidence="5 6">
    <name type="scientific">Sphagnum jensenii</name>
    <dbReference type="NCBI Taxonomy" id="128206"/>
    <lineage>
        <taxon>Eukaryota</taxon>
        <taxon>Viridiplantae</taxon>
        <taxon>Streptophyta</taxon>
        <taxon>Embryophyta</taxon>
        <taxon>Bryophyta</taxon>
        <taxon>Sphagnophytina</taxon>
        <taxon>Sphagnopsida</taxon>
        <taxon>Sphagnales</taxon>
        <taxon>Sphagnaceae</taxon>
        <taxon>Sphagnum</taxon>
    </lineage>
</organism>
<dbReference type="SUPFAM" id="SSF54631">
    <property type="entry name" value="CBS-domain pair"/>
    <property type="match status" value="2"/>
</dbReference>
<dbReference type="PANTHER" id="PTHR13780">
    <property type="entry name" value="AMP-ACTIVATED PROTEIN KINASE, GAMMA REGULATORY SUBUNIT"/>
    <property type="match status" value="1"/>
</dbReference>
<reference evidence="5 6" key="1">
    <citation type="submission" date="2024-02" db="EMBL/GenBank/DDBJ databases">
        <authorList>
            <consortium name="ELIXIR-Norway"/>
            <consortium name="Elixir Norway"/>
        </authorList>
    </citation>
    <scope>NUCLEOTIDE SEQUENCE [LARGE SCALE GENOMIC DNA]</scope>
</reference>
<feature type="domain" description="CBS" evidence="4">
    <location>
        <begin position="208"/>
        <end position="272"/>
    </location>
</feature>
<dbReference type="PROSITE" id="PS51371">
    <property type="entry name" value="CBS"/>
    <property type="match status" value="3"/>
</dbReference>
<gene>
    <name evidence="5" type="ORF">CSSPJE1EN1_LOCUS1906</name>
</gene>
<keyword evidence="6" id="KW-1185">Reference proteome</keyword>
<dbReference type="InterPro" id="IPR050511">
    <property type="entry name" value="AMPK_gamma/SDS23_families"/>
</dbReference>
<evidence type="ECO:0000256" key="1">
    <source>
        <dbReference type="ARBA" id="ARBA00022737"/>
    </source>
</evidence>
<dbReference type="CDD" id="cd02205">
    <property type="entry name" value="CBS_pair_SF"/>
    <property type="match status" value="2"/>
</dbReference>
<dbReference type="Pfam" id="PF00571">
    <property type="entry name" value="CBS"/>
    <property type="match status" value="3"/>
</dbReference>
<dbReference type="PANTHER" id="PTHR13780:SF36">
    <property type="entry name" value="CBS DOMAIN-CONTAINING PROTEIN"/>
    <property type="match status" value="1"/>
</dbReference>
<evidence type="ECO:0000256" key="3">
    <source>
        <dbReference type="PROSITE-ProRule" id="PRU00703"/>
    </source>
</evidence>
<dbReference type="InterPro" id="IPR000644">
    <property type="entry name" value="CBS_dom"/>
</dbReference>
<dbReference type="Proteomes" id="UP001497444">
    <property type="component" value="Chromosome 1"/>
</dbReference>
<dbReference type="InterPro" id="IPR046342">
    <property type="entry name" value="CBS_dom_sf"/>
</dbReference>
<feature type="domain" description="CBS" evidence="4">
    <location>
        <begin position="372"/>
        <end position="431"/>
    </location>
</feature>
<accession>A0ABP0VPN3</accession>
<protein>
    <recommendedName>
        <fullName evidence="4">CBS domain-containing protein</fullName>
    </recommendedName>
</protein>
<keyword evidence="1" id="KW-0677">Repeat</keyword>
<dbReference type="EMBL" id="OZ020096">
    <property type="protein sequence ID" value="CAK9256428.1"/>
    <property type="molecule type" value="Genomic_DNA"/>
</dbReference>
<feature type="domain" description="CBS" evidence="4">
    <location>
        <begin position="286"/>
        <end position="346"/>
    </location>
</feature>
<evidence type="ECO:0000313" key="5">
    <source>
        <dbReference type="EMBL" id="CAK9256428.1"/>
    </source>
</evidence>
<sequence length="445" mass="46876">MKPAQSCFLPQNNMHLKVEDEWSGAGLLSTAQRLNAAFEEVVVSAFPDLPSGKVLEIDSDASLADAVQLLGGNNILSAPVRDCSAPADSSWMDRYLGIIDFSNIVLWVLDQSEAAKVGMVVGAIGSGGVAAGAIGALGAVVAGATPLGVAGGAALAATVVGTGFGVTAAVGPAKSGPQAVGAMGTGFFEALTTSEFYKQTKVADIAGSFRWAPFLPVKPDDSLLTVLLLLSKYRIKSLPVVEPGEGQIKNFITQSAVIHFLSQCGGFTWFDTVGKQTLLELGLPFMQPEKVVKVDEDSPVMEAFQLMRDTGVGGVPVVANASMKLMGNISARDLQFLLSTPEIFKSYSLLTAGNFLEAVRTYLQSQGNVHGPLPNDPVSCTDKSTLLEIITKLDEAKIHRIYVLNPEGDLKGVVTLRDIISTFVEEPLGYFKDFFAGVVPATAFA</sequence>
<dbReference type="Gene3D" id="3.10.580.10">
    <property type="entry name" value="CBS-domain"/>
    <property type="match status" value="2"/>
</dbReference>
<name>A0ABP0VPN3_9BRYO</name>
<proteinExistence type="predicted"/>